<feature type="compositionally biased region" description="Pro residues" evidence="1">
    <location>
        <begin position="618"/>
        <end position="637"/>
    </location>
</feature>
<protein>
    <recommendedName>
        <fullName evidence="2">UBA domain-containing protein</fullName>
    </recommendedName>
</protein>
<feature type="domain" description="UBA" evidence="2">
    <location>
        <begin position="315"/>
        <end position="360"/>
    </location>
</feature>
<feature type="compositionally biased region" description="Polar residues" evidence="1">
    <location>
        <begin position="387"/>
        <end position="396"/>
    </location>
</feature>
<dbReference type="GO" id="GO:0030276">
    <property type="term" value="F:clathrin binding"/>
    <property type="evidence" value="ECO:0007669"/>
    <property type="project" value="TreeGrafter"/>
</dbReference>
<dbReference type="EMBL" id="MU853557">
    <property type="protein sequence ID" value="KAK4147220.1"/>
    <property type="molecule type" value="Genomic_DNA"/>
</dbReference>
<evidence type="ECO:0000256" key="1">
    <source>
        <dbReference type="SAM" id="MobiDB-lite"/>
    </source>
</evidence>
<dbReference type="AlphaFoldDB" id="A0AAN6V9H3"/>
<dbReference type="SUPFAM" id="SSF46565">
    <property type="entry name" value="Chaperone J-domain"/>
    <property type="match status" value="1"/>
</dbReference>
<feature type="compositionally biased region" description="Basic and acidic residues" evidence="1">
    <location>
        <begin position="102"/>
        <end position="122"/>
    </location>
</feature>
<gene>
    <name evidence="3" type="ORF">C8A04DRAFT_25024</name>
</gene>
<accession>A0AAN6V9H3</accession>
<dbReference type="GO" id="GO:0072318">
    <property type="term" value="P:clathrin coat disassembly"/>
    <property type="evidence" value="ECO:0007669"/>
    <property type="project" value="TreeGrafter"/>
</dbReference>
<feature type="compositionally biased region" description="Basic and acidic residues" evidence="1">
    <location>
        <begin position="361"/>
        <end position="370"/>
    </location>
</feature>
<dbReference type="Gene3D" id="1.25.40.10">
    <property type="entry name" value="Tetratricopeptide repeat domain"/>
    <property type="match status" value="1"/>
</dbReference>
<dbReference type="GO" id="GO:0005737">
    <property type="term" value="C:cytoplasm"/>
    <property type="evidence" value="ECO:0007669"/>
    <property type="project" value="TreeGrafter"/>
</dbReference>
<feature type="compositionally biased region" description="Basic and acidic residues" evidence="1">
    <location>
        <begin position="292"/>
        <end position="301"/>
    </location>
</feature>
<sequence>MDDLVDLSWSAPSQGQGKPTQQRQQQQQQQQQFPTSSTAPTFPSLRPTPSPFTSGRNTPLSTQGSGSVGPKSPPAAAKPAGQDSFGNLLNFGAGKSGANLSLRERQDQLEAEKRRKEEEKRKQAQAHYGDGRFFDSLGQTASGSSSLRSPPPPQAQRLSPGIPQQQARPGKAVAESDDDLFAAFNASTQVDNSSHFPPPAPSNNPSPAPQAPSLDLANPQAWNKPAASSGGNFGDDDDDDPFGLNQLKPSTRAAPPPAAPVNEEDDDFLGDLGKPVDQVRKKAAPVAPTFAREPEPGKPIEDDSSSDSEPERPTASDDPFDRAVAQLVDYGFTPENARRGLTESGGGLNVQAAVNWLLDDAHRQAKEKKAGGQGGGSRERPRDNERAPSQSRSGTPSWMREGPPGDGTRSRDSRSPGSAEGDFAKTAAAVGSSFLKSANSLWKTGQKRVQKAVAEFQQDGDPNQPKWMRDAQEQRSGGGGSARQVPDVTDEALMLESGGRPEPRPERLAPRRQDPVETRSRERSPALPVRPGPENQVPKWQQSARSTPDPRARLGRQAVEEESFQAYVSPARRKKTTPQPPPEKTAEAEPDLLFGNSAPAARPPLQTRSPQPSSNSPAPRPAARPSPAPRPAVPPRQIPSVSPIALQNSTKCRLEGTAHFKRGDYASAHSSYTSAMTAIPSDHPLTILLLSNRALTALKTGEPRQAVDDADAAIRLIGPGKGEGEHVELQASGSSGGAPEKRDMRDLYGKALSRKAEALEQMEKWADAGAVWQLCVEAGLGGATATAGRQRCQKALAPKPPAAAPKKQATPTSQRSTPSRPAPRPAGNPQKSFEAVERLRAANQAAEREGDEKLALTDKVDARIAAWRDGKRDNLRALLGSLDNVLWEGSGWKKVGLHELVVANKVKIVYMKAIAKTHPDKIAQDATTEVRMIAGTVFSTLNEAWDKFKAENNM</sequence>
<feature type="region of interest" description="Disordered" evidence="1">
    <location>
        <begin position="361"/>
        <end position="424"/>
    </location>
</feature>
<organism evidence="3 4">
    <name type="scientific">Dichotomopilus funicola</name>
    <dbReference type="NCBI Taxonomy" id="1934379"/>
    <lineage>
        <taxon>Eukaryota</taxon>
        <taxon>Fungi</taxon>
        <taxon>Dikarya</taxon>
        <taxon>Ascomycota</taxon>
        <taxon>Pezizomycotina</taxon>
        <taxon>Sordariomycetes</taxon>
        <taxon>Sordariomycetidae</taxon>
        <taxon>Sordariales</taxon>
        <taxon>Chaetomiaceae</taxon>
        <taxon>Dichotomopilus</taxon>
    </lineage>
</organism>
<feature type="region of interest" description="Disordered" evidence="1">
    <location>
        <begin position="723"/>
        <end position="742"/>
    </location>
</feature>
<dbReference type="Proteomes" id="UP001302676">
    <property type="component" value="Unassembled WGS sequence"/>
</dbReference>
<feature type="region of interest" description="Disordered" evidence="1">
    <location>
        <begin position="1"/>
        <end position="331"/>
    </location>
</feature>
<dbReference type="GeneID" id="87816014"/>
<dbReference type="InterPro" id="IPR009060">
    <property type="entry name" value="UBA-like_sf"/>
</dbReference>
<reference evidence="3" key="1">
    <citation type="journal article" date="2023" name="Mol. Phylogenet. Evol.">
        <title>Genome-scale phylogeny and comparative genomics of the fungal order Sordariales.</title>
        <authorList>
            <person name="Hensen N."/>
            <person name="Bonometti L."/>
            <person name="Westerberg I."/>
            <person name="Brannstrom I.O."/>
            <person name="Guillou S."/>
            <person name="Cros-Aarteil S."/>
            <person name="Calhoun S."/>
            <person name="Haridas S."/>
            <person name="Kuo A."/>
            <person name="Mondo S."/>
            <person name="Pangilinan J."/>
            <person name="Riley R."/>
            <person name="LaButti K."/>
            <person name="Andreopoulos B."/>
            <person name="Lipzen A."/>
            <person name="Chen C."/>
            <person name="Yan M."/>
            <person name="Daum C."/>
            <person name="Ng V."/>
            <person name="Clum A."/>
            <person name="Steindorff A."/>
            <person name="Ohm R.A."/>
            <person name="Martin F."/>
            <person name="Silar P."/>
            <person name="Natvig D.O."/>
            <person name="Lalanne C."/>
            <person name="Gautier V."/>
            <person name="Ament-Velasquez S.L."/>
            <person name="Kruys A."/>
            <person name="Hutchinson M.I."/>
            <person name="Powell A.J."/>
            <person name="Barry K."/>
            <person name="Miller A.N."/>
            <person name="Grigoriev I.V."/>
            <person name="Debuchy R."/>
            <person name="Gladieux P."/>
            <person name="Hiltunen Thoren M."/>
            <person name="Johannesson H."/>
        </authorList>
    </citation>
    <scope>NUCLEOTIDE SEQUENCE</scope>
    <source>
        <strain evidence="3">CBS 141.50</strain>
    </source>
</reference>
<keyword evidence="4" id="KW-1185">Reference proteome</keyword>
<dbReference type="SUPFAM" id="SSF46934">
    <property type="entry name" value="UBA-like"/>
    <property type="match status" value="1"/>
</dbReference>
<feature type="compositionally biased region" description="Pro residues" evidence="1">
    <location>
        <begin position="196"/>
        <end position="210"/>
    </location>
</feature>
<dbReference type="GO" id="GO:0031982">
    <property type="term" value="C:vesicle"/>
    <property type="evidence" value="ECO:0007669"/>
    <property type="project" value="TreeGrafter"/>
</dbReference>
<comment type="caution">
    <text evidence="3">The sequence shown here is derived from an EMBL/GenBank/DDBJ whole genome shotgun (WGS) entry which is preliminary data.</text>
</comment>
<feature type="region of interest" description="Disordered" evidence="1">
    <location>
        <begin position="442"/>
        <end position="645"/>
    </location>
</feature>
<dbReference type="InterPro" id="IPR015940">
    <property type="entry name" value="UBA"/>
</dbReference>
<dbReference type="InterPro" id="IPR011990">
    <property type="entry name" value="TPR-like_helical_dom_sf"/>
</dbReference>
<evidence type="ECO:0000313" key="3">
    <source>
        <dbReference type="EMBL" id="KAK4147220.1"/>
    </source>
</evidence>
<dbReference type="PROSITE" id="PS50030">
    <property type="entry name" value="UBA"/>
    <property type="match status" value="1"/>
</dbReference>
<dbReference type="RefSeq" id="XP_062640591.1">
    <property type="nucleotide sequence ID" value="XM_062779401.1"/>
</dbReference>
<feature type="compositionally biased region" description="Polar residues" evidence="1">
    <location>
        <begin position="10"/>
        <end position="20"/>
    </location>
</feature>
<proteinExistence type="predicted"/>
<feature type="compositionally biased region" description="Low complexity" evidence="1">
    <location>
        <begin position="21"/>
        <end position="32"/>
    </location>
</feature>
<dbReference type="FunFam" id="1.25.40.10:FF:000354">
    <property type="entry name" value="UBA domain-containing protein 7"/>
    <property type="match status" value="1"/>
</dbReference>
<dbReference type="GO" id="GO:0072583">
    <property type="term" value="P:clathrin-dependent endocytosis"/>
    <property type="evidence" value="ECO:0007669"/>
    <property type="project" value="TreeGrafter"/>
</dbReference>
<feature type="compositionally biased region" description="Low complexity" evidence="1">
    <location>
        <begin position="608"/>
        <end position="617"/>
    </location>
</feature>
<dbReference type="Gene3D" id="1.10.287.110">
    <property type="entry name" value="DnaJ domain"/>
    <property type="match status" value="1"/>
</dbReference>
<feature type="compositionally biased region" description="Low complexity" evidence="1">
    <location>
        <begin position="804"/>
        <end position="819"/>
    </location>
</feature>
<dbReference type="Gene3D" id="1.10.8.10">
    <property type="entry name" value="DNA helicase RuvA subunit, C-terminal domain"/>
    <property type="match status" value="1"/>
</dbReference>
<dbReference type="InterPro" id="IPR036869">
    <property type="entry name" value="J_dom_sf"/>
</dbReference>
<feature type="compositionally biased region" description="Basic and acidic residues" evidence="1">
    <location>
        <begin position="309"/>
        <end position="321"/>
    </location>
</feature>
<evidence type="ECO:0000313" key="4">
    <source>
        <dbReference type="Proteomes" id="UP001302676"/>
    </source>
</evidence>
<feature type="compositionally biased region" description="Basic and acidic residues" evidence="1">
    <location>
        <begin position="377"/>
        <end position="386"/>
    </location>
</feature>
<feature type="compositionally biased region" description="Basic and acidic residues" evidence="1">
    <location>
        <begin position="499"/>
        <end position="524"/>
    </location>
</feature>
<dbReference type="PANTHER" id="PTHR23172">
    <property type="entry name" value="AUXILIN/CYCLIN G-ASSOCIATED KINASE-RELATED"/>
    <property type="match status" value="1"/>
</dbReference>
<dbReference type="FunFam" id="1.10.287.110:FF:000002">
    <property type="entry name" value="putative tyrosine-protein phosphatase auxilin isoform X2"/>
    <property type="match status" value="1"/>
</dbReference>
<feature type="compositionally biased region" description="Low complexity" evidence="1">
    <location>
        <begin position="64"/>
        <end position="81"/>
    </location>
</feature>
<dbReference type="SUPFAM" id="SSF48452">
    <property type="entry name" value="TPR-like"/>
    <property type="match status" value="1"/>
</dbReference>
<feature type="region of interest" description="Disordered" evidence="1">
    <location>
        <begin position="791"/>
        <end position="830"/>
    </location>
</feature>
<evidence type="ECO:0000259" key="2">
    <source>
        <dbReference type="PROSITE" id="PS50030"/>
    </source>
</evidence>
<feature type="compositionally biased region" description="Polar residues" evidence="1">
    <location>
        <begin position="51"/>
        <end position="63"/>
    </location>
</feature>
<dbReference type="PANTHER" id="PTHR23172:SF19">
    <property type="entry name" value="J DOMAIN-CONTAINING PROTEIN"/>
    <property type="match status" value="1"/>
</dbReference>
<reference evidence="3" key="2">
    <citation type="submission" date="2023-05" db="EMBL/GenBank/DDBJ databases">
        <authorList>
            <consortium name="Lawrence Berkeley National Laboratory"/>
            <person name="Steindorff A."/>
            <person name="Hensen N."/>
            <person name="Bonometti L."/>
            <person name="Westerberg I."/>
            <person name="Brannstrom I.O."/>
            <person name="Guillou S."/>
            <person name="Cros-Aarteil S."/>
            <person name="Calhoun S."/>
            <person name="Haridas S."/>
            <person name="Kuo A."/>
            <person name="Mondo S."/>
            <person name="Pangilinan J."/>
            <person name="Riley R."/>
            <person name="Labutti K."/>
            <person name="Andreopoulos B."/>
            <person name="Lipzen A."/>
            <person name="Chen C."/>
            <person name="Yanf M."/>
            <person name="Daum C."/>
            <person name="Ng V."/>
            <person name="Clum A."/>
            <person name="Ohm R."/>
            <person name="Martin F."/>
            <person name="Silar P."/>
            <person name="Natvig D."/>
            <person name="Lalanne C."/>
            <person name="Gautier V."/>
            <person name="Ament-Velasquez S.L."/>
            <person name="Kruys A."/>
            <person name="Hutchinson M.I."/>
            <person name="Powell A.J."/>
            <person name="Barry K."/>
            <person name="Miller A.N."/>
            <person name="Grigoriev I.V."/>
            <person name="Debuchy R."/>
            <person name="Gladieux P."/>
            <person name="Thoren M.H."/>
            <person name="Johannesson H."/>
        </authorList>
    </citation>
    <scope>NUCLEOTIDE SEQUENCE</scope>
    <source>
        <strain evidence="3">CBS 141.50</strain>
    </source>
</reference>
<name>A0AAN6V9H3_9PEZI</name>